<evidence type="ECO:0000259" key="2">
    <source>
        <dbReference type="Pfam" id="PF11942"/>
    </source>
</evidence>
<evidence type="ECO:0000256" key="1">
    <source>
        <dbReference type="SAM" id="MobiDB-lite"/>
    </source>
</evidence>
<dbReference type="GO" id="GO:0032044">
    <property type="term" value="C:DSIF complex"/>
    <property type="evidence" value="ECO:0007669"/>
    <property type="project" value="TreeGrafter"/>
</dbReference>
<feature type="compositionally biased region" description="Acidic residues" evidence="1">
    <location>
        <begin position="11"/>
        <end position="30"/>
    </location>
</feature>
<dbReference type="PANTHER" id="PTHR11125">
    <property type="entry name" value="SUPPRESSOR OF TY 5"/>
    <property type="match status" value="1"/>
</dbReference>
<dbReference type="Pfam" id="PF11942">
    <property type="entry name" value="Spt5_N"/>
    <property type="match status" value="1"/>
</dbReference>
<keyword evidence="4" id="KW-1185">Reference proteome</keyword>
<evidence type="ECO:0000313" key="3">
    <source>
        <dbReference type="EMBL" id="THV02203.1"/>
    </source>
</evidence>
<gene>
    <name evidence="3" type="ORF">K435DRAFT_361068</name>
</gene>
<dbReference type="PANTHER" id="PTHR11125:SF7">
    <property type="entry name" value="TRANSCRIPTION ELONGATION FACTOR SPT5"/>
    <property type="match status" value="1"/>
</dbReference>
<dbReference type="GO" id="GO:0006368">
    <property type="term" value="P:transcription elongation by RNA polymerase II"/>
    <property type="evidence" value="ECO:0007669"/>
    <property type="project" value="TreeGrafter"/>
</dbReference>
<evidence type="ECO:0000313" key="4">
    <source>
        <dbReference type="Proteomes" id="UP000297245"/>
    </source>
</evidence>
<feature type="domain" description="Spt5 transcription elongation factor N-terminal" evidence="2">
    <location>
        <begin position="8"/>
        <end position="93"/>
    </location>
</feature>
<dbReference type="GO" id="GO:0006357">
    <property type="term" value="P:regulation of transcription by RNA polymerase II"/>
    <property type="evidence" value="ECO:0007669"/>
    <property type="project" value="InterPro"/>
</dbReference>
<dbReference type="AlphaFoldDB" id="A0A4S8MHN3"/>
<accession>A0A4S8MHN3</accession>
<dbReference type="GO" id="GO:0003729">
    <property type="term" value="F:mRNA binding"/>
    <property type="evidence" value="ECO:0007669"/>
    <property type="project" value="TreeGrafter"/>
</dbReference>
<dbReference type="OrthoDB" id="3048815at2759"/>
<proteinExistence type="predicted"/>
<organism evidence="3 4">
    <name type="scientific">Dendrothele bispora (strain CBS 962.96)</name>
    <dbReference type="NCBI Taxonomy" id="1314807"/>
    <lineage>
        <taxon>Eukaryota</taxon>
        <taxon>Fungi</taxon>
        <taxon>Dikarya</taxon>
        <taxon>Basidiomycota</taxon>
        <taxon>Agaricomycotina</taxon>
        <taxon>Agaricomycetes</taxon>
        <taxon>Agaricomycetidae</taxon>
        <taxon>Agaricales</taxon>
        <taxon>Agaricales incertae sedis</taxon>
        <taxon>Dendrothele</taxon>
    </lineage>
</organism>
<dbReference type="InterPro" id="IPR022581">
    <property type="entry name" value="Spt5_N"/>
</dbReference>
<feature type="region of interest" description="Disordered" evidence="1">
    <location>
        <begin position="1"/>
        <end position="65"/>
    </location>
</feature>
<dbReference type="Proteomes" id="UP000297245">
    <property type="component" value="Unassembled WGS sequence"/>
</dbReference>
<dbReference type="EMBL" id="ML179079">
    <property type="protein sequence ID" value="THV02203.1"/>
    <property type="molecule type" value="Genomic_DNA"/>
</dbReference>
<name>A0A4S8MHN3_DENBC</name>
<dbReference type="InterPro" id="IPR039659">
    <property type="entry name" value="SPT5"/>
</dbReference>
<reference evidence="3 4" key="1">
    <citation type="journal article" date="2019" name="Nat. Ecol. Evol.">
        <title>Megaphylogeny resolves global patterns of mushroom evolution.</title>
        <authorList>
            <person name="Varga T."/>
            <person name="Krizsan K."/>
            <person name="Foldi C."/>
            <person name="Dima B."/>
            <person name="Sanchez-Garcia M."/>
            <person name="Sanchez-Ramirez S."/>
            <person name="Szollosi G.J."/>
            <person name="Szarkandi J.G."/>
            <person name="Papp V."/>
            <person name="Albert L."/>
            <person name="Andreopoulos W."/>
            <person name="Angelini C."/>
            <person name="Antonin V."/>
            <person name="Barry K.W."/>
            <person name="Bougher N.L."/>
            <person name="Buchanan P."/>
            <person name="Buyck B."/>
            <person name="Bense V."/>
            <person name="Catcheside P."/>
            <person name="Chovatia M."/>
            <person name="Cooper J."/>
            <person name="Damon W."/>
            <person name="Desjardin D."/>
            <person name="Finy P."/>
            <person name="Geml J."/>
            <person name="Haridas S."/>
            <person name="Hughes K."/>
            <person name="Justo A."/>
            <person name="Karasinski D."/>
            <person name="Kautmanova I."/>
            <person name="Kiss B."/>
            <person name="Kocsube S."/>
            <person name="Kotiranta H."/>
            <person name="LaButti K.M."/>
            <person name="Lechner B.E."/>
            <person name="Liimatainen K."/>
            <person name="Lipzen A."/>
            <person name="Lukacs Z."/>
            <person name="Mihaltcheva S."/>
            <person name="Morgado L.N."/>
            <person name="Niskanen T."/>
            <person name="Noordeloos M.E."/>
            <person name="Ohm R.A."/>
            <person name="Ortiz-Santana B."/>
            <person name="Ovrebo C."/>
            <person name="Racz N."/>
            <person name="Riley R."/>
            <person name="Savchenko A."/>
            <person name="Shiryaev A."/>
            <person name="Soop K."/>
            <person name="Spirin V."/>
            <person name="Szebenyi C."/>
            <person name="Tomsovsky M."/>
            <person name="Tulloss R.E."/>
            <person name="Uehling J."/>
            <person name="Grigoriev I.V."/>
            <person name="Vagvolgyi C."/>
            <person name="Papp T."/>
            <person name="Martin F.M."/>
            <person name="Miettinen O."/>
            <person name="Hibbett D.S."/>
            <person name="Nagy L.G."/>
        </authorList>
    </citation>
    <scope>NUCLEOTIDE SEQUENCE [LARGE SCALE GENOMIC DNA]</scope>
    <source>
        <strain evidence="3 4">CBS 962.96</strain>
    </source>
</reference>
<protein>
    <recommendedName>
        <fullName evidence="2">Spt5 transcription elongation factor N-terminal domain-containing protein</fullName>
    </recommendedName>
</protein>
<sequence>MSRKKSRFILEEAEVDDEEDEETDQEDSNDELDHPTEWNEPENWQDEDTHILPPVDSMPDADEDSRTLAAHQNSHLQELHTLADDLEQRYVRNPACLTPIPLDVNNQVSNKDLRLFLLGLPAPSNIYRLKCKRGQEMSLVMDIGRYLLQRPQSECQTHLAMLLPPVSSSEPSRDTRGWDVVQRFASGALSTLPEVEVALQNIYGERYDPSQWQDILRKINDREDNEDTPAILAEIDEHLKTASKHGSFSPETHPALEPLPESHVYSAFTVPSVLGWIYLEAGINPDFREWLRRRFDVVHTSTGDVTLEAVEQAEVAQLLSSSCPSIEPFTWIRVTKGLYKDDIGLVLAREISLGGRRLRILLVPRLRLNRKRKSRCPQGLFNPHNFSRSEYTVLGDCRYQYEEDVFDHGLIERIFDYASVTYTDIEPDQATRLYFAQSGHSFCLKYPLPNPEVGSFSMRTASRSTARNLW</sequence>
<dbReference type="GO" id="GO:0032784">
    <property type="term" value="P:regulation of DNA-templated transcription elongation"/>
    <property type="evidence" value="ECO:0007669"/>
    <property type="project" value="InterPro"/>
</dbReference>